<evidence type="ECO:0000313" key="2">
    <source>
        <dbReference type="EMBL" id="QHT08730.1"/>
    </source>
</evidence>
<proteinExistence type="predicted"/>
<feature type="transmembrane region" description="Helical" evidence="1">
    <location>
        <begin position="73"/>
        <end position="94"/>
    </location>
</feature>
<accession>A0A6C0CXP9</accession>
<name>A0A6C0CXP9_9ZZZZ</name>
<keyword evidence="1" id="KW-1133">Transmembrane helix</keyword>
<dbReference type="AlphaFoldDB" id="A0A6C0CXP9"/>
<feature type="transmembrane region" description="Helical" evidence="1">
    <location>
        <begin position="100"/>
        <end position="119"/>
    </location>
</feature>
<keyword evidence="1" id="KW-0472">Membrane</keyword>
<reference evidence="2" key="1">
    <citation type="journal article" date="2020" name="Nature">
        <title>Giant virus diversity and host interactions through global metagenomics.</title>
        <authorList>
            <person name="Schulz F."/>
            <person name="Roux S."/>
            <person name="Paez-Espino D."/>
            <person name="Jungbluth S."/>
            <person name="Walsh D.A."/>
            <person name="Denef V.J."/>
            <person name="McMahon K.D."/>
            <person name="Konstantinidis K.T."/>
            <person name="Eloe-Fadrosh E.A."/>
            <person name="Kyrpides N.C."/>
            <person name="Woyke T."/>
        </authorList>
    </citation>
    <scope>NUCLEOTIDE SEQUENCE</scope>
    <source>
        <strain evidence="2">GVMAG-M-3300023109-53</strain>
    </source>
</reference>
<dbReference type="EMBL" id="MN739500">
    <property type="protein sequence ID" value="QHT08730.1"/>
    <property type="molecule type" value="Genomic_DNA"/>
</dbReference>
<keyword evidence="1" id="KW-0812">Transmembrane</keyword>
<organism evidence="2">
    <name type="scientific">viral metagenome</name>
    <dbReference type="NCBI Taxonomy" id="1070528"/>
    <lineage>
        <taxon>unclassified sequences</taxon>
        <taxon>metagenomes</taxon>
        <taxon>organismal metagenomes</taxon>
    </lineage>
</organism>
<feature type="transmembrane region" description="Helical" evidence="1">
    <location>
        <begin position="33"/>
        <end position="53"/>
    </location>
</feature>
<feature type="transmembrane region" description="Helical" evidence="1">
    <location>
        <begin position="7"/>
        <end position="27"/>
    </location>
</feature>
<protein>
    <submittedName>
        <fullName evidence="2">Uncharacterized protein</fullName>
    </submittedName>
</protein>
<sequence>MAAADPTVSIVFFLILTLAYSIFKYYTKSPKTIQLWTIIYFLILIVVQFFINVGLTKEICGFEQYGVALQQTIIPWVFVFGLLNILLMVFPNWLNPFSNTIGYLFASITGVNGFLKGILKDRKTLDLGPKQAEMITAINNVYDDKSLLINSMTTTNAPLWWESMKNGGLLKPGVGVEQFVQLEQYIKMKTIISEFIWFALTGMLVTSISYNNMVNSGCTQSAEEMQKRHNEYVENEKKIQEAQGQKEQIVYKSYD</sequence>
<evidence type="ECO:0000256" key="1">
    <source>
        <dbReference type="SAM" id="Phobius"/>
    </source>
</evidence>
<feature type="transmembrane region" description="Helical" evidence="1">
    <location>
        <begin position="191"/>
        <end position="210"/>
    </location>
</feature>